<evidence type="ECO:0000313" key="6">
    <source>
        <dbReference type="Proteomes" id="UP001196509"/>
    </source>
</evidence>
<dbReference type="PANTHER" id="PTHR30328">
    <property type="entry name" value="TRANSCRIPTIONAL REPRESSOR"/>
    <property type="match status" value="1"/>
</dbReference>
<keyword evidence="1 2" id="KW-0238">DNA-binding</keyword>
<gene>
    <name evidence="5" type="ORF">K1W69_08310</name>
</gene>
<dbReference type="InterPro" id="IPR036271">
    <property type="entry name" value="Tet_transcr_reg_TetR-rel_C_sf"/>
</dbReference>
<organism evidence="5 6">
    <name type="scientific">Flavimaribacter sediminis</name>
    <dbReference type="NCBI Taxonomy" id="2865987"/>
    <lineage>
        <taxon>Bacteria</taxon>
        <taxon>Pseudomonadati</taxon>
        <taxon>Pseudomonadota</taxon>
        <taxon>Alphaproteobacteria</taxon>
        <taxon>Hyphomicrobiales</taxon>
        <taxon>Rhizobiaceae</taxon>
        <taxon>Flavimaribacter</taxon>
    </lineage>
</organism>
<dbReference type="PROSITE" id="PS50977">
    <property type="entry name" value="HTH_TETR_2"/>
    <property type="match status" value="1"/>
</dbReference>
<dbReference type="GO" id="GO:0003677">
    <property type="term" value="F:DNA binding"/>
    <property type="evidence" value="ECO:0007669"/>
    <property type="project" value="UniProtKB-UniRule"/>
</dbReference>
<feature type="DNA-binding region" description="H-T-H motif" evidence="2">
    <location>
        <begin position="41"/>
        <end position="60"/>
    </location>
</feature>
<dbReference type="Gene3D" id="1.10.357.10">
    <property type="entry name" value="Tetracycline Repressor, domain 2"/>
    <property type="match status" value="1"/>
</dbReference>
<feature type="domain" description="HTH tetR-type" evidence="4">
    <location>
        <begin position="18"/>
        <end position="78"/>
    </location>
</feature>
<feature type="region of interest" description="Disordered" evidence="3">
    <location>
        <begin position="1"/>
        <end position="20"/>
    </location>
</feature>
<dbReference type="Proteomes" id="UP001196509">
    <property type="component" value="Unassembled WGS sequence"/>
</dbReference>
<evidence type="ECO:0000259" key="4">
    <source>
        <dbReference type="PROSITE" id="PS50977"/>
    </source>
</evidence>
<dbReference type="RefSeq" id="WP_220227920.1">
    <property type="nucleotide sequence ID" value="NZ_JAICBX010000002.1"/>
</dbReference>
<evidence type="ECO:0000256" key="3">
    <source>
        <dbReference type="SAM" id="MobiDB-lite"/>
    </source>
</evidence>
<dbReference type="Pfam" id="PF17938">
    <property type="entry name" value="TetR_C_29"/>
    <property type="match status" value="1"/>
</dbReference>
<name>A0AAE2ZPH1_9HYPH</name>
<dbReference type="SUPFAM" id="SSF46689">
    <property type="entry name" value="Homeodomain-like"/>
    <property type="match status" value="1"/>
</dbReference>
<dbReference type="InterPro" id="IPR001647">
    <property type="entry name" value="HTH_TetR"/>
</dbReference>
<dbReference type="AlphaFoldDB" id="A0AAE2ZPH1"/>
<dbReference type="PANTHER" id="PTHR30328:SF54">
    <property type="entry name" value="HTH-TYPE TRANSCRIPTIONAL REPRESSOR SCO4008"/>
    <property type="match status" value="1"/>
</dbReference>
<dbReference type="EMBL" id="JAICBX010000002">
    <property type="protein sequence ID" value="MBW8637187.1"/>
    <property type="molecule type" value="Genomic_DNA"/>
</dbReference>
<dbReference type="InterPro" id="IPR009057">
    <property type="entry name" value="Homeodomain-like_sf"/>
</dbReference>
<dbReference type="Pfam" id="PF00440">
    <property type="entry name" value="TetR_N"/>
    <property type="match status" value="1"/>
</dbReference>
<reference evidence="5" key="1">
    <citation type="submission" date="2021-08" db="EMBL/GenBank/DDBJ databases">
        <title>Hoeflea bacterium WL0058 sp. nov., isolated from the sediment.</title>
        <authorList>
            <person name="Wang L."/>
            <person name="Zhang D."/>
        </authorList>
    </citation>
    <scope>NUCLEOTIDE SEQUENCE</scope>
    <source>
        <strain evidence="5">WL0058</strain>
    </source>
</reference>
<dbReference type="InterPro" id="IPR050109">
    <property type="entry name" value="HTH-type_TetR-like_transc_reg"/>
</dbReference>
<keyword evidence="6" id="KW-1185">Reference proteome</keyword>
<dbReference type="InterPro" id="IPR041474">
    <property type="entry name" value="NicS_C"/>
</dbReference>
<proteinExistence type="predicted"/>
<evidence type="ECO:0000256" key="1">
    <source>
        <dbReference type="ARBA" id="ARBA00023125"/>
    </source>
</evidence>
<evidence type="ECO:0000256" key="2">
    <source>
        <dbReference type="PROSITE-ProRule" id="PRU00335"/>
    </source>
</evidence>
<dbReference type="SUPFAM" id="SSF48498">
    <property type="entry name" value="Tetracyclin repressor-like, C-terminal domain"/>
    <property type="match status" value="1"/>
</dbReference>
<sequence length="216" mass="24751">MLDENRQARPRKRTRNAADTRGKLLTAARIEFAQHGFAGARTERIVKRAGSNPRMIYHYFGGKSGLYLAVLEDVLGDLRKEELKIDVEHLEPMEGLLQLFDFMNRHFAANRHLVRLLSNENIQKARYLKSSKRVSEMASPVLELIRDLLLKGEESGTVQPGLDPLYVYVMMVALNQFHLSNVYTLSVIFERDLDTPEWRAGQHEAARKMVRAFLAA</sequence>
<protein>
    <submittedName>
        <fullName evidence="5">TetR family transcriptional regulator</fullName>
    </submittedName>
</protein>
<dbReference type="PRINTS" id="PR00455">
    <property type="entry name" value="HTHTETR"/>
</dbReference>
<comment type="caution">
    <text evidence="5">The sequence shown here is derived from an EMBL/GenBank/DDBJ whole genome shotgun (WGS) entry which is preliminary data.</text>
</comment>
<evidence type="ECO:0000313" key="5">
    <source>
        <dbReference type="EMBL" id="MBW8637187.1"/>
    </source>
</evidence>
<accession>A0AAE2ZPH1</accession>